<proteinExistence type="predicted"/>
<keyword evidence="2" id="KW-1185">Reference proteome</keyword>
<name>A0ABY0R222_9FLAO</name>
<comment type="caution">
    <text evidence="1">The sequence shown here is derived from an EMBL/GenBank/DDBJ whole genome shotgun (WGS) entry which is preliminary data.</text>
</comment>
<evidence type="ECO:0000313" key="2">
    <source>
        <dbReference type="Proteomes" id="UP000199242"/>
    </source>
</evidence>
<reference evidence="1 2" key="1">
    <citation type="submission" date="2016-10" db="EMBL/GenBank/DDBJ databases">
        <authorList>
            <person name="Varghese N."/>
            <person name="Submissions S."/>
        </authorList>
    </citation>
    <scope>NUCLEOTIDE SEQUENCE [LARGE SCALE GENOMIC DNA]</scope>
    <source>
        <strain evidence="1 2">CGMCC 1.10941</strain>
    </source>
</reference>
<protein>
    <submittedName>
        <fullName evidence="1">Uncharacterized protein</fullName>
    </submittedName>
</protein>
<accession>A0ABY0R222</accession>
<dbReference type="Proteomes" id="UP000199242">
    <property type="component" value="Unassembled WGS sequence"/>
</dbReference>
<gene>
    <name evidence="1" type="ORF">SAMN05216273_12031</name>
</gene>
<evidence type="ECO:0000313" key="1">
    <source>
        <dbReference type="EMBL" id="SDM28673.1"/>
    </source>
</evidence>
<sequence>MKIAVAAFLFAKGNVEVNHKKSSEKKFRAQIYSN</sequence>
<dbReference type="EMBL" id="FNHD01000020">
    <property type="protein sequence ID" value="SDM28673.1"/>
    <property type="molecule type" value="Genomic_DNA"/>
</dbReference>
<organism evidence="1 2">
    <name type="scientific">Chryseobacterium taihuense</name>
    <dbReference type="NCBI Taxonomy" id="1141221"/>
    <lineage>
        <taxon>Bacteria</taxon>
        <taxon>Pseudomonadati</taxon>
        <taxon>Bacteroidota</taxon>
        <taxon>Flavobacteriia</taxon>
        <taxon>Flavobacteriales</taxon>
        <taxon>Weeksellaceae</taxon>
        <taxon>Chryseobacterium group</taxon>
        <taxon>Chryseobacterium</taxon>
    </lineage>
</organism>